<keyword evidence="3" id="KW-1185">Reference proteome</keyword>
<gene>
    <name evidence="2" type="ORF">Q4F19_03005</name>
</gene>
<keyword evidence="1" id="KW-1133">Transmembrane helix</keyword>
<comment type="caution">
    <text evidence="2">The sequence shown here is derived from an EMBL/GenBank/DDBJ whole genome shotgun (WGS) entry which is preliminary data.</text>
</comment>
<reference evidence="2" key="1">
    <citation type="submission" date="2023-07" db="EMBL/GenBank/DDBJ databases">
        <authorList>
            <person name="Kim M."/>
        </authorList>
    </citation>
    <scope>NUCLEOTIDE SEQUENCE</scope>
    <source>
        <strain evidence="2">BIUV-7</strain>
    </source>
</reference>
<dbReference type="EMBL" id="JAUOTP010000001">
    <property type="protein sequence ID" value="MDO6413341.1"/>
    <property type="molecule type" value="Genomic_DNA"/>
</dbReference>
<feature type="transmembrane region" description="Helical" evidence="1">
    <location>
        <begin position="108"/>
        <end position="138"/>
    </location>
</feature>
<feature type="transmembrane region" description="Helical" evidence="1">
    <location>
        <begin position="49"/>
        <end position="70"/>
    </location>
</feature>
<name>A0ABT8Y4U4_9SPHN</name>
<evidence type="ECO:0000313" key="3">
    <source>
        <dbReference type="Proteomes" id="UP001169764"/>
    </source>
</evidence>
<keyword evidence="1" id="KW-0472">Membrane</keyword>
<sequence>MIGTRDGSLLWILLLSAASVAGSWALACATPFAALAALAATRMGRRDGLLLMAVAWFASQAVGFGIHHYSHSSKTLMWGGAIGTAAIVSLLAARWAERRARGGSALQLGAAYLGAVAGYKGMLVLWSLVLGGIGIALSPTYFAQGFVRDGAILLALLLLYRGLVAIGVPAAARGRLAAA</sequence>
<dbReference type="Proteomes" id="UP001169764">
    <property type="component" value="Unassembled WGS sequence"/>
</dbReference>
<dbReference type="RefSeq" id="WP_303539666.1">
    <property type="nucleotide sequence ID" value="NZ_JAUOTP010000001.1"/>
</dbReference>
<feature type="transmembrane region" description="Helical" evidence="1">
    <location>
        <begin position="12"/>
        <end position="37"/>
    </location>
</feature>
<evidence type="ECO:0000256" key="1">
    <source>
        <dbReference type="SAM" id="Phobius"/>
    </source>
</evidence>
<organism evidence="2 3">
    <name type="scientific">Sphingomonas natans</name>
    <dbReference type="NCBI Taxonomy" id="3063330"/>
    <lineage>
        <taxon>Bacteria</taxon>
        <taxon>Pseudomonadati</taxon>
        <taxon>Pseudomonadota</taxon>
        <taxon>Alphaproteobacteria</taxon>
        <taxon>Sphingomonadales</taxon>
        <taxon>Sphingomonadaceae</taxon>
        <taxon>Sphingomonas</taxon>
    </lineage>
</organism>
<proteinExistence type="predicted"/>
<keyword evidence="1" id="KW-0812">Transmembrane</keyword>
<accession>A0ABT8Y4U4</accession>
<dbReference type="PROSITE" id="PS51257">
    <property type="entry name" value="PROKAR_LIPOPROTEIN"/>
    <property type="match status" value="1"/>
</dbReference>
<protein>
    <submittedName>
        <fullName evidence="2">Uncharacterized protein</fullName>
    </submittedName>
</protein>
<feature type="transmembrane region" description="Helical" evidence="1">
    <location>
        <begin position="76"/>
        <end position="96"/>
    </location>
</feature>
<evidence type="ECO:0000313" key="2">
    <source>
        <dbReference type="EMBL" id="MDO6413341.1"/>
    </source>
</evidence>
<feature type="transmembrane region" description="Helical" evidence="1">
    <location>
        <begin position="150"/>
        <end position="172"/>
    </location>
</feature>